<proteinExistence type="inferred from homology"/>
<dbReference type="CTD" id="20326133"/>
<comment type="similarity">
    <text evidence="1">Belongs to the peptidase A1 family.</text>
</comment>
<dbReference type="EMBL" id="KL597301">
    <property type="protein sequence ID" value="KER19171.1"/>
    <property type="molecule type" value="Genomic_DNA"/>
</dbReference>
<dbReference type="PROSITE" id="PS51767">
    <property type="entry name" value="PEPTIDASE_A1"/>
    <property type="match status" value="1"/>
</dbReference>
<dbReference type="InterPro" id="IPR034164">
    <property type="entry name" value="Pepsin-like_dom"/>
</dbReference>
<dbReference type="GO" id="GO:0004190">
    <property type="term" value="F:aspartic-type endopeptidase activity"/>
    <property type="evidence" value="ECO:0007669"/>
    <property type="project" value="InterPro"/>
</dbReference>
<dbReference type="GeneID" id="20326133"/>
<dbReference type="AlphaFoldDB" id="A0A074YWN8"/>
<dbReference type="KEGG" id="ovi:T265_11965"/>
<dbReference type="SUPFAM" id="SSF50630">
    <property type="entry name" value="Acid proteases"/>
    <property type="match status" value="1"/>
</dbReference>
<dbReference type="InterPro" id="IPR033121">
    <property type="entry name" value="PEPTIDASE_A1"/>
</dbReference>
<dbReference type="InterPro" id="IPR001461">
    <property type="entry name" value="Aspartic_peptidase_A1"/>
</dbReference>
<dbReference type="OrthoDB" id="2747330at2759"/>
<dbReference type="PANTHER" id="PTHR47966">
    <property type="entry name" value="BETA-SITE APP-CLEAVING ENZYME, ISOFORM A-RELATED"/>
    <property type="match status" value="1"/>
</dbReference>
<accession>A0A074YWN8</accession>
<dbReference type="CDD" id="cd05471">
    <property type="entry name" value="pepsin_like"/>
    <property type="match status" value="1"/>
</dbReference>
<evidence type="ECO:0000256" key="1">
    <source>
        <dbReference type="ARBA" id="ARBA00007447"/>
    </source>
</evidence>
<evidence type="ECO:0000313" key="2">
    <source>
        <dbReference type="EMBL" id="KER19171.1"/>
    </source>
</evidence>
<reference evidence="2 3" key="1">
    <citation type="submission" date="2013-11" db="EMBL/GenBank/DDBJ databases">
        <title>Opisthorchis viverrini - life in the bile duct.</title>
        <authorList>
            <person name="Young N.D."/>
            <person name="Nagarajan N."/>
            <person name="Lin S.J."/>
            <person name="Korhonen P.K."/>
            <person name="Jex A.R."/>
            <person name="Hall R.S."/>
            <person name="Safavi-Hemami H."/>
            <person name="Kaewkong W."/>
            <person name="Bertrand D."/>
            <person name="Gao S."/>
            <person name="Seet Q."/>
            <person name="Wongkham S."/>
            <person name="Teh B.T."/>
            <person name="Wongkham C."/>
            <person name="Intapan P.M."/>
            <person name="Maleewong W."/>
            <person name="Yang X."/>
            <person name="Hu M."/>
            <person name="Wang Z."/>
            <person name="Hofmann A."/>
            <person name="Sternberg P.W."/>
            <person name="Tan P."/>
            <person name="Wang J."/>
            <person name="Gasser R.B."/>
        </authorList>
    </citation>
    <scope>NUCLEOTIDE SEQUENCE [LARGE SCALE GENOMIC DNA]</scope>
</reference>
<dbReference type="STRING" id="6198.A0A074YWN8"/>
<dbReference type="PANTHER" id="PTHR47966:SF51">
    <property type="entry name" value="BETA-SITE APP-CLEAVING ENZYME, ISOFORM A-RELATED"/>
    <property type="match status" value="1"/>
</dbReference>
<evidence type="ECO:0000313" key="3">
    <source>
        <dbReference type="Proteomes" id="UP000054324"/>
    </source>
</evidence>
<dbReference type="Pfam" id="PF00026">
    <property type="entry name" value="Asp"/>
    <property type="match status" value="1"/>
</dbReference>
<gene>
    <name evidence="2" type="ORF">T265_11965</name>
</gene>
<dbReference type="Gene3D" id="2.40.70.10">
    <property type="entry name" value="Acid Proteases"/>
    <property type="match status" value="1"/>
</dbReference>
<name>A0A074YWN8_OPIVI</name>
<dbReference type="RefSeq" id="XP_009177081.1">
    <property type="nucleotide sequence ID" value="XM_009178817.1"/>
</dbReference>
<sequence>MQIGEYAIPGFNVQLIENLRLLPNFLRYFSGKLGLAPTSDLLAENFVQALQRLLPNEPVFTFWFRPDEDGVFRSGIFSFGGIHDYRSEGQVIYHPLVSVDSWIIQATKILLGQVVLCEQHCNIQFNTALPYLYGPQEKIEEAQRLLDVETNRMHLGAHVMDCNENYPLLIVHFGGQQLQWRMNDFWEKRMDRRKVTCILGMRASSSGPGWIFGHRVMFRLFTVFDRIGSRIGIAKANRP</sequence>
<protein>
    <submittedName>
        <fullName evidence="2">Uncharacterized protein</fullName>
    </submittedName>
</protein>
<dbReference type="GO" id="GO:0006508">
    <property type="term" value="P:proteolysis"/>
    <property type="evidence" value="ECO:0007669"/>
    <property type="project" value="UniProtKB-KW"/>
</dbReference>
<dbReference type="Proteomes" id="UP000054324">
    <property type="component" value="Unassembled WGS sequence"/>
</dbReference>
<keyword evidence="3" id="KW-1185">Reference proteome</keyword>
<dbReference type="InterPro" id="IPR021109">
    <property type="entry name" value="Peptidase_aspartic_dom_sf"/>
</dbReference>
<organism evidence="2 3">
    <name type="scientific">Opisthorchis viverrini</name>
    <name type="common">Southeast Asian liver fluke</name>
    <dbReference type="NCBI Taxonomy" id="6198"/>
    <lineage>
        <taxon>Eukaryota</taxon>
        <taxon>Metazoa</taxon>
        <taxon>Spiralia</taxon>
        <taxon>Lophotrochozoa</taxon>
        <taxon>Platyhelminthes</taxon>
        <taxon>Trematoda</taxon>
        <taxon>Digenea</taxon>
        <taxon>Opisthorchiida</taxon>
        <taxon>Opisthorchiata</taxon>
        <taxon>Opisthorchiidae</taxon>
        <taxon>Opisthorchis</taxon>
    </lineage>
</organism>